<reference evidence="2 3" key="2">
    <citation type="submission" date="2024-05" db="EMBL/GenBank/DDBJ databases">
        <authorList>
            <person name="Chen Y."/>
            <person name="Shah S."/>
            <person name="Dougan E. K."/>
            <person name="Thang M."/>
            <person name="Chan C."/>
        </authorList>
    </citation>
    <scope>NUCLEOTIDE SEQUENCE [LARGE SCALE GENOMIC DNA]</scope>
</reference>
<dbReference type="AlphaFoldDB" id="A0A9P1DV72"/>
<sequence length="614" mass="68479">MATGDGTYNSAIPWNQIPKLIPGETDLRTYARKLEFLQSLWPRDQLEHLGPRAALAVEGVAFQKISRLDPAKLREPDGVSYLVKALGGQWGKLDAEEQVYFHDDAAEEVDDELLIATLAEEGCFMAYQEARSRLKEKARSRGFWPLSGQKGREKGRWNRTKGKGGVANRVTGRENVLWEQALLRLETSRRSPGEAFTGTMTDEYLVVDSDKKAIQDEGNEVISQLPANAQCYHHGTLEVGKVSKIQGSCGDGPIQRILTQRPAVATPTHEPVRSDATFLQSQEPSAGGHEIFNAEEAADEAIIDTGASRAVIGSDRPEMLFRSFPPEIRRRVMRVPTDGIVFKFGNAGRLSSDYAVLLPRAQNDWLRVEVVPGQKSPQVKSVLKDPLRLDKAMESSVPYLARMLTSPVDESLKDQKVFQDVPTTLTRPPGVANLAEWGTMIIPSGKHQSKTYATVYEKERSYVNQVWNRKAVAPWLRSFQLYCRHRREASVDHHEGEAKRQGLQMPISPHMTPEVADLIRAGGAPWLTPRTNDRLIKEKSQKDAAQKATTKVENEWTHVSEIEKGSKRSLPSQNNTMETLPNAEKIAQLQAQIAALQRDLNVELTGQAWQSEAA</sequence>
<name>A0A9P1DV72_9DINO</name>
<keyword evidence="3" id="KW-1185">Reference proteome</keyword>
<dbReference type="Proteomes" id="UP001152797">
    <property type="component" value="Unassembled WGS sequence"/>
</dbReference>
<dbReference type="EMBL" id="CAMXCT020006578">
    <property type="protein sequence ID" value="CAL1169669.1"/>
    <property type="molecule type" value="Genomic_DNA"/>
</dbReference>
<evidence type="ECO:0000313" key="2">
    <source>
        <dbReference type="EMBL" id="CAL4803606.1"/>
    </source>
</evidence>
<gene>
    <name evidence="1" type="ORF">C1SCF055_LOCUS41047</name>
</gene>
<dbReference type="EMBL" id="CAMXCT010006578">
    <property type="protein sequence ID" value="CAI4016294.1"/>
    <property type="molecule type" value="Genomic_DNA"/>
</dbReference>
<reference evidence="1" key="1">
    <citation type="submission" date="2022-10" db="EMBL/GenBank/DDBJ databases">
        <authorList>
            <person name="Chen Y."/>
            <person name="Dougan E. K."/>
            <person name="Chan C."/>
            <person name="Rhodes N."/>
            <person name="Thang M."/>
        </authorList>
    </citation>
    <scope>NUCLEOTIDE SEQUENCE</scope>
</reference>
<protein>
    <submittedName>
        <fullName evidence="2">CCHC-type domain-containing protein</fullName>
    </submittedName>
</protein>
<organism evidence="1">
    <name type="scientific">Cladocopium goreaui</name>
    <dbReference type="NCBI Taxonomy" id="2562237"/>
    <lineage>
        <taxon>Eukaryota</taxon>
        <taxon>Sar</taxon>
        <taxon>Alveolata</taxon>
        <taxon>Dinophyceae</taxon>
        <taxon>Suessiales</taxon>
        <taxon>Symbiodiniaceae</taxon>
        <taxon>Cladocopium</taxon>
    </lineage>
</organism>
<evidence type="ECO:0000313" key="3">
    <source>
        <dbReference type="Proteomes" id="UP001152797"/>
    </source>
</evidence>
<accession>A0A9P1DV72</accession>
<proteinExistence type="predicted"/>
<dbReference type="EMBL" id="CAMXCT030006578">
    <property type="protein sequence ID" value="CAL4803606.1"/>
    <property type="molecule type" value="Genomic_DNA"/>
</dbReference>
<evidence type="ECO:0000313" key="1">
    <source>
        <dbReference type="EMBL" id="CAI4016294.1"/>
    </source>
</evidence>
<comment type="caution">
    <text evidence="1">The sequence shown here is derived from an EMBL/GenBank/DDBJ whole genome shotgun (WGS) entry which is preliminary data.</text>
</comment>